<gene>
    <name evidence="9" type="ORF">Voc01_103050</name>
</gene>
<evidence type="ECO:0000256" key="8">
    <source>
        <dbReference type="SAM" id="Phobius"/>
    </source>
</evidence>
<reference evidence="9" key="1">
    <citation type="submission" date="2021-01" db="EMBL/GenBank/DDBJ databases">
        <title>Whole genome shotgun sequence of Virgisporangium ochraceum NBRC 16418.</title>
        <authorList>
            <person name="Komaki H."/>
            <person name="Tamura T."/>
        </authorList>
    </citation>
    <scope>NUCLEOTIDE SEQUENCE</scope>
    <source>
        <strain evidence="9">NBRC 16418</strain>
    </source>
</reference>
<organism evidence="9 10">
    <name type="scientific">Virgisporangium ochraceum</name>
    <dbReference type="NCBI Taxonomy" id="65505"/>
    <lineage>
        <taxon>Bacteria</taxon>
        <taxon>Bacillati</taxon>
        <taxon>Actinomycetota</taxon>
        <taxon>Actinomycetes</taxon>
        <taxon>Micromonosporales</taxon>
        <taxon>Micromonosporaceae</taxon>
        <taxon>Virgisporangium</taxon>
    </lineage>
</organism>
<evidence type="ECO:0000313" key="10">
    <source>
        <dbReference type="Proteomes" id="UP000635606"/>
    </source>
</evidence>
<proteinExistence type="inferred from homology"/>
<feature type="transmembrane region" description="Helical" evidence="8">
    <location>
        <begin position="28"/>
        <end position="45"/>
    </location>
</feature>
<evidence type="ECO:0000256" key="4">
    <source>
        <dbReference type="ARBA" id="ARBA00022692"/>
    </source>
</evidence>
<dbReference type="InterPro" id="IPR052923">
    <property type="entry name" value="UPF0718"/>
</dbReference>
<feature type="transmembrane region" description="Helical" evidence="8">
    <location>
        <begin position="135"/>
        <end position="159"/>
    </location>
</feature>
<comment type="subcellular location">
    <subcellularLocation>
        <location evidence="1">Cell membrane</location>
        <topology evidence="1">Multi-pass membrane protein</topology>
    </subcellularLocation>
</comment>
<comment type="similarity">
    <text evidence="2">Belongs to the UPF0718 family.</text>
</comment>
<feature type="transmembrane region" description="Helical" evidence="8">
    <location>
        <begin position="166"/>
        <end position="184"/>
    </location>
</feature>
<evidence type="ECO:0000256" key="1">
    <source>
        <dbReference type="ARBA" id="ARBA00004651"/>
    </source>
</evidence>
<feature type="transmembrane region" description="Helical" evidence="8">
    <location>
        <begin position="273"/>
        <end position="293"/>
    </location>
</feature>
<dbReference type="EMBL" id="BOPH01000156">
    <property type="protein sequence ID" value="GIJ75388.1"/>
    <property type="molecule type" value="Genomic_DNA"/>
</dbReference>
<protein>
    <submittedName>
        <fullName evidence="9">Permease</fullName>
    </submittedName>
</protein>
<keyword evidence="10" id="KW-1185">Reference proteome</keyword>
<dbReference type="PANTHER" id="PTHR34184">
    <property type="entry name" value="UPF0718 PROTEIN YCGR"/>
    <property type="match status" value="1"/>
</dbReference>
<dbReference type="RefSeq" id="WP_373873987.1">
    <property type="nucleotide sequence ID" value="NZ_BOPH01000156.1"/>
</dbReference>
<keyword evidence="5 8" id="KW-1133">Transmembrane helix</keyword>
<evidence type="ECO:0000256" key="6">
    <source>
        <dbReference type="ARBA" id="ARBA00023136"/>
    </source>
</evidence>
<feature type="transmembrane region" description="Helical" evidence="8">
    <location>
        <begin position="57"/>
        <end position="88"/>
    </location>
</feature>
<dbReference type="GO" id="GO:0005886">
    <property type="term" value="C:plasma membrane"/>
    <property type="evidence" value="ECO:0007669"/>
    <property type="project" value="UniProtKB-SubCell"/>
</dbReference>
<feature type="transmembrane region" description="Helical" evidence="8">
    <location>
        <begin position="242"/>
        <end position="267"/>
    </location>
</feature>
<feature type="transmembrane region" description="Helical" evidence="8">
    <location>
        <begin position="218"/>
        <end position="235"/>
    </location>
</feature>
<name>A0A8J4EI46_9ACTN</name>
<feature type="transmembrane region" description="Helical" evidence="8">
    <location>
        <begin position="313"/>
        <end position="336"/>
    </location>
</feature>
<evidence type="ECO:0000256" key="3">
    <source>
        <dbReference type="ARBA" id="ARBA00022475"/>
    </source>
</evidence>
<keyword evidence="6 8" id="KW-0472">Membrane</keyword>
<dbReference type="AlphaFoldDB" id="A0A8J4EI46"/>
<dbReference type="Proteomes" id="UP000635606">
    <property type="component" value="Unassembled WGS sequence"/>
</dbReference>
<evidence type="ECO:0000256" key="2">
    <source>
        <dbReference type="ARBA" id="ARBA00006386"/>
    </source>
</evidence>
<feature type="region of interest" description="Disordered" evidence="7">
    <location>
        <begin position="1"/>
        <end position="21"/>
    </location>
</feature>
<dbReference type="InterPro" id="IPR005524">
    <property type="entry name" value="DUF318"/>
</dbReference>
<dbReference type="Pfam" id="PF03773">
    <property type="entry name" value="ArsP_1"/>
    <property type="match status" value="1"/>
</dbReference>
<evidence type="ECO:0000256" key="7">
    <source>
        <dbReference type="SAM" id="MobiDB-lite"/>
    </source>
</evidence>
<comment type="caution">
    <text evidence="9">The sequence shown here is derived from an EMBL/GenBank/DDBJ whole genome shotgun (WGS) entry which is preliminary data.</text>
</comment>
<accession>A0A8J4EI46</accession>
<sequence>MTTTDTRPARAPDPGTAPKQPDRNLNPLLVLIVVLLVVTMARGPIADLLSAPALQSWMTVFIAVVTQALPFLVLGVALSAVIAVFVPASFFARALPSRPALAVPVAGTAGAVLPGCECASVPVAGALVRRGVTPAAALAFLLSAPAINPIVLTATAVAFPGNPEMVLARFVASLTVACVMGWLWNRLGRTDWMRLPSRPSVEGKGRATAFWTSVRHDVLHAGSFLVLGAAAAATLKAVVPESWLAAVAGNPVLSVLALAVLAVVLSICSEADAFVAASLSQFSLTARLAFLVVGPMVDLKLIAMQAGTFGRGFAVRFAPATFVVAVLVSVAVGAVLT</sequence>
<dbReference type="PANTHER" id="PTHR34184:SF4">
    <property type="entry name" value="UPF0718 PROTEIN YCGR"/>
    <property type="match status" value="1"/>
</dbReference>
<keyword evidence="4 8" id="KW-0812">Transmembrane</keyword>
<evidence type="ECO:0000313" key="9">
    <source>
        <dbReference type="EMBL" id="GIJ75388.1"/>
    </source>
</evidence>
<keyword evidence="3" id="KW-1003">Cell membrane</keyword>
<evidence type="ECO:0000256" key="5">
    <source>
        <dbReference type="ARBA" id="ARBA00022989"/>
    </source>
</evidence>